<feature type="region of interest" description="Disordered" evidence="1">
    <location>
        <begin position="112"/>
        <end position="131"/>
    </location>
</feature>
<protein>
    <submittedName>
        <fullName evidence="3">Uncharacterized protein LOC106578045 isoform X1</fullName>
    </submittedName>
    <submittedName>
        <fullName evidence="4">Uncharacterized protein LOC106578045 isoform X2</fullName>
    </submittedName>
</protein>
<dbReference type="RefSeq" id="XP_045557542.1">
    <property type="nucleotide sequence ID" value="XM_045701586.1"/>
</dbReference>
<reference evidence="3 4" key="1">
    <citation type="submission" date="2025-05" db="UniProtKB">
        <authorList>
            <consortium name="RefSeq"/>
        </authorList>
    </citation>
    <scope>IDENTIFICATION</scope>
</reference>
<dbReference type="GeneID" id="106578045"/>
<evidence type="ECO:0000256" key="1">
    <source>
        <dbReference type="SAM" id="MobiDB-lite"/>
    </source>
</evidence>
<feature type="compositionally biased region" description="Polar residues" evidence="1">
    <location>
        <begin position="145"/>
        <end position="156"/>
    </location>
</feature>
<evidence type="ECO:0000313" key="2">
    <source>
        <dbReference type="Proteomes" id="UP001652741"/>
    </source>
</evidence>
<dbReference type="AlphaFoldDB" id="A0A1S3N9Z3"/>
<feature type="region of interest" description="Disordered" evidence="1">
    <location>
        <begin position="144"/>
        <end position="191"/>
    </location>
</feature>
<feature type="compositionally biased region" description="Basic and acidic residues" evidence="1">
    <location>
        <begin position="172"/>
        <end position="189"/>
    </location>
</feature>
<dbReference type="KEGG" id="sasa:106578045"/>
<dbReference type="Proteomes" id="UP001652741">
    <property type="component" value="Chromosome ssa18"/>
</dbReference>
<name>A0A1S3N9Z3_SALSA</name>
<proteinExistence type="predicted"/>
<keyword evidence="2" id="KW-1185">Reference proteome</keyword>
<dbReference type="RefSeq" id="XP_014012075.2">
    <property type="nucleotide sequence ID" value="XM_014156600.2"/>
</dbReference>
<sequence length="315" mass="34577">MAICILATANRPCLVLSSVVFHKRKMVPTEAMSGVQNVLEPSQDNGWIIHCLAHTMAEDVVHSATYYESSSIRLPVQERLAEKLASLAIIAAFKEAVGSESFWSNIPSSFSTRSLSYSNASSPSDRRKMVLHSTRQREVHMDTEMSGNGETHQFNGTIKYHSSGSSSSTLRPSKDTHSSGEVSYEERGPHGRSAKLMTYAEAISDDIITWLNNNITNIDDLCLISDQLSDKIITSLLTEVRLRGYAGRLVSDAFSPGWKELKMASVQDALVRHPTTNYAGRLVSGALSLARAELKRASLHDSLCWKAGLRCTLSG</sequence>
<gene>
    <name evidence="3 4" type="primary">LOC106578045</name>
</gene>
<accession>A0A1S3N9Z3</accession>
<evidence type="ECO:0000313" key="3">
    <source>
        <dbReference type="RefSeq" id="XP_014012075.2"/>
    </source>
</evidence>
<organism evidence="2 3">
    <name type="scientific">Salmo salar</name>
    <name type="common">Atlantic salmon</name>
    <dbReference type="NCBI Taxonomy" id="8030"/>
    <lineage>
        <taxon>Eukaryota</taxon>
        <taxon>Metazoa</taxon>
        <taxon>Chordata</taxon>
        <taxon>Craniata</taxon>
        <taxon>Vertebrata</taxon>
        <taxon>Euteleostomi</taxon>
        <taxon>Actinopterygii</taxon>
        <taxon>Neopterygii</taxon>
        <taxon>Teleostei</taxon>
        <taxon>Protacanthopterygii</taxon>
        <taxon>Salmoniformes</taxon>
        <taxon>Salmonidae</taxon>
        <taxon>Salmoninae</taxon>
        <taxon>Salmo</taxon>
    </lineage>
</organism>
<feature type="compositionally biased region" description="Polar residues" evidence="1">
    <location>
        <begin position="112"/>
        <end position="123"/>
    </location>
</feature>
<evidence type="ECO:0000313" key="4">
    <source>
        <dbReference type="RefSeq" id="XP_045557542.1"/>
    </source>
</evidence>